<feature type="signal peptide" evidence="6">
    <location>
        <begin position="1"/>
        <end position="20"/>
    </location>
</feature>
<dbReference type="InterPro" id="IPR008758">
    <property type="entry name" value="Peptidase_S28"/>
</dbReference>
<gene>
    <name evidence="7" type="ORF">NCGR_LOCUS38335</name>
</gene>
<dbReference type="SUPFAM" id="SSF53474">
    <property type="entry name" value="alpha/beta-Hydrolases"/>
    <property type="match status" value="1"/>
</dbReference>
<dbReference type="Gene3D" id="1.20.120.980">
    <property type="entry name" value="Serine carboxypeptidase S28, SKS domain"/>
    <property type="match status" value="1"/>
</dbReference>
<dbReference type="Gene3D" id="3.40.50.1820">
    <property type="entry name" value="alpha/beta hydrolase"/>
    <property type="match status" value="1"/>
</dbReference>
<evidence type="ECO:0000256" key="2">
    <source>
        <dbReference type="ARBA" id="ARBA00022670"/>
    </source>
</evidence>
<evidence type="ECO:0000256" key="1">
    <source>
        <dbReference type="ARBA" id="ARBA00011079"/>
    </source>
</evidence>
<evidence type="ECO:0000256" key="3">
    <source>
        <dbReference type="ARBA" id="ARBA00022729"/>
    </source>
</evidence>
<comment type="similarity">
    <text evidence="1">Belongs to the peptidase S28 family.</text>
</comment>
<evidence type="ECO:0000313" key="8">
    <source>
        <dbReference type="Proteomes" id="UP000604825"/>
    </source>
</evidence>
<dbReference type="PANTHER" id="PTHR11010:SF118">
    <property type="entry name" value="OS11G0156200 PROTEIN"/>
    <property type="match status" value="1"/>
</dbReference>
<keyword evidence="4" id="KW-0378">Hydrolase</keyword>
<dbReference type="EMBL" id="CAJGYO010000009">
    <property type="protein sequence ID" value="CAD6254734.1"/>
    <property type="molecule type" value="Genomic_DNA"/>
</dbReference>
<dbReference type="InterPro" id="IPR029058">
    <property type="entry name" value="AB_hydrolase_fold"/>
</dbReference>
<reference evidence="7" key="1">
    <citation type="submission" date="2020-10" db="EMBL/GenBank/DDBJ databases">
        <authorList>
            <person name="Han B."/>
            <person name="Lu T."/>
            <person name="Zhao Q."/>
            <person name="Huang X."/>
            <person name="Zhao Y."/>
        </authorList>
    </citation>
    <scope>NUCLEOTIDE SEQUENCE</scope>
</reference>
<dbReference type="GO" id="GO:0006508">
    <property type="term" value="P:proteolysis"/>
    <property type="evidence" value="ECO:0007669"/>
    <property type="project" value="UniProtKB-KW"/>
</dbReference>
<proteinExistence type="inferred from homology"/>
<dbReference type="PROSITE" id="PS51257">
    <property type="entry name" value="PROKAR_LIPOPROTEIN"/>
    <property type="match status" value="1"/>
</dbReference>
<comment type="caution">
    <text evidence="7">The sequence shown here is derived from an EMBL/GenBank/DDBJ whole genome shotgun (WGS) entry which is preliminary data.</text>
</comment>
<dbReference type="Pfam" id="PF05577">
    <property type="entry name" value="Peptidase_S28"/>
    <property type="match status" value="1"/>
</dbReference>
<dbReference type="GO" id="GO:0008239">
    <property type="term" value="F:dipeptidyl-peptidase activity"/>
    <property type="evidence" value="ECO:0007669"/>
    <property type="project" value="TreeGrafter"/>
</dbReference>
<evidence type="ECO:0008006" key="9">
    <source>
        <dbReference type="Google" id="ProtNLM"/>
    </source>
</evidence>
<dbReference type="FunFam" id="1.20.120.980:FF:000001">
    <property type="entry name" value="Dipeptidyl peptidase 7"/>
    <property type="match status" value="1"/>
</dbReference>
<dbReference type="Proteomes" id="UP000604825">
    <property type="component" value="Unassembled WGS sequence"/>
</dbReference>
<accession>A0A811QF58</accession>
<evidence type="ECO:0000313" key="7">
    <source>
        <dbReference type="EMBL" id="CAD6254734.1"/>
    </source>
</evidence>
<keyword evidence="3 6" id="KW-0732">Signal</keyword>
<feature type="chain" id="PRO_5032705586" description="Lysosomal Pro-X carboxypeptidase" evidence="6">
    <location>
        <begin position="21"/>
        <end position="538"/>
    </location>
</feature>
<keyword evidence="8" id="KW-1185">Reference proteome</keyword>
<dbReference type="PANTHER" id="PTHR11010">
    <property type="entry name" value="PROTEASE S28 PRO-X CARBOXYPEPTIDASE-RELATED"/>
    <property type="match status" value="1"/>
</dbReference>
<protein>
    <recommendedName>
        <fullName evidence="9">Lysosomal Pro-X carboxypeptidase</fullName>
    </recommendedName>
</protein>
<evidence type="ECO:0000256" key="5">
    <source>
        <dbReference type="ARBA" id="ARBA00023180"/>
    </source>
</evidence>
<sequence>MERIIAAIFLLLFSCQAAAAAGAARVRRPPTLARHYVSSWTRRHRHHVTAAGDDGGVSLPPTVQYETRRYTQRLDHFNSLPASYATFQQRYLINDTFWGGPTAPIFLYAGNEADIDLFTNNTGFMWEAAPRFRAMLVFVEHRYYGESLPFGGTREAAFRDAATKGYLTVTQALADYASFVLSLKANLSAPTAPVLVFGGSYGGMLAAWMRLKYPHVVMGAVASSAPILSFYGIVDPYAFYDRITDDFKSESKNCYDVLRKSWDVLYNALATKEGQALLRRTFNMCKGSSVQDIPSLLDNAVAEAAMTDYPTASGFLTALPAYPVRSMCRAIDDRQAAAAASSSGSGDGNDGNSTTALLLLSQQVRDAMNVYYNHTGGASCFGAAEDDDPYGFYDGWNWQSCTEVMVMAYGVRDGSVLPPSPFNFTDFVDDCRKDTGLPPRPFWIETEFGGYDIANVMKKSASNIIFFNGLRDPWSTGGVLKSVSDSIIALVEPKGAHHVDLRFSSKDDPEWLKQVRVKETRIIARWLKQYYSDEGIAT</sequence>
<dbReference type="GO" id="GO:0070008">
    <property type="term" value="F:serine-type exopeptidase activity"/>
    <property type="evidence" value="ECO:0007669"/>
    <property type="project" value="InterPro"/>
</dbReference>
<evidence type="ECO:0000256" key="6">
    <source>
        <dbReference type="SAM" id="SignalP"/>
    </source>
</evidence>
<evidence type="ECO:0000256" key="4">
    <source>
        <dbReference type="ARBA" id="ARBA00022801"/>
    </source>
</evidence>
<dbReference type="InterPro" id="IPR042269">
    <property type="entry name" value="Ser_carbopepase_S28_SKS"/>
</dbReference>
<keyword evidence="5" id="KW-0325">Glycoprotein</keyword>
<dbReference type="AlphaFoldDB" id="A0A811QF58"/>
<dbReference type="OrthoDB" id="2130629at2759"/>
<name>A0A811QF58_9POAL</name>
<keyword evidence="2" id="KW-0645">Protease</keyword>
<organism evidence="7 8">
    <name type="scientific">Miscanthus lutarioriparius</name>
    <dbReference type="NCBI Taxonomy" id="422564"/>
    <lineage>
        <taxon>Eukaryota</taxon>
        <taxon>Viridiplantae</taxon>
        <taxon>Streptophyta</taxon>
        <taxon>Embryophyta</taxon>
        <taxon>Tracheophyta</taxon>
        <taxon>Spermatophyta</taxon>
        <taxon>Magnoliopsida</taxon>
        <taxon>Liliopsida</taxon>
        <taxon>Poales</taxon>
        <taxon>Poaceae</taxon>
        <taxon>PACMAD clade</taxon>
        <taxon>Panicoideae</taxon>
        <taxon>Andropogonodae</taxon>
        <taxon>Andropogoneae</taxon>
        <taxon>Saccharinae</taxon>
        <taxon>Miscanthus</taxon>
    </lineage>
</organism>